<dbReference type="Proteomes" id="UP000270046">
    <property type="component" value="Chromosome"/>
</dbReference>
<protein>
    <recommendedName>
        <fullName evidence="3">Glycosyltransferase family 1 protein</fullName>
    </recommendedName>
</protein>
<dbReference type="RefSeq" id="WP_119411101.1">
    <property type="nucleotide sequence ID" value="NZ_CP032869.1"/>
</dbReference>
<proteinExistence type="predicted"/>
<dbReference type="KEGG" id="muh:HYN43_020505"/>
<evidence type="ECO:0000313" key="2">
    <source>
        <dbReference type="Proteomes" id="UP000270046"/>
    </source>
</evidence>
<dbReference type="OrthoDB" id="6400528at2"/>
<gene>
    <name evidence="1" type="ORF">HYN43_020505</name>
</gene>
<reference evidence="1 2" key="1">
    <citation type="submission" date="2018-10" db="EMBL/GenBank/DDBJ databases">
        <title>Genome sequencing of Mucilaginibacter sp. HYN0043.</title>
        <authorList>
            <person name="Kim M."/>
            <person name="Yi H."/>
        </authorList>
    </citation>
    <scope>NUCLEOTIDE SEQUENCE [LARGE SCALE GENOMIC DNA]</scope>
    <source>
        <strain evidence="1 2">HYN0043</strain>
    </source>
</reference>
<evidence type="ECO:0008006" key="3">
    <source>
        <dbReference type="Google" id="ProtNLM"/>
    </source>
</evidence>
<evidence type="ECO:0000313" key="1">
    <source>
        <dbReference type="EMBL" id="AYL97532.1"/>
    </source>
</evidence>
<dbReference type="EMBL" id="CP032869">
    <property type="protein sequence ID" value="AYL97532.1"/>
    <property type="molecule type" value="Genomic_DNA"/>
</dbReference>
<name>A0A494W2M6_9SPHI</name>
<organism evidence="1 2">
    <name type="scientific">Mucilaginibacter celer</name>
    <dbReference type="NCBI Taxonomy" id="2305508"/>
    <lineage>
        <taxon>Bacteria</taxon>
        <taxon>Pseudomonadati</taxon>
        <taxon>Bacteroidota</taxon>
        <taxon>Sphingobacteriia</taxon>
        <taxon>Sphingobacteriales</taxon>
        <taxon>Sphingobacteriaceae</taxon>
        <taxon>Mucilaginibacter</taxon>
    </lineage>
</organism>
<keyword evidence="2" id="KW-1185">Reference proteome</keyword>
<accession>A0A494W2M6</accession>
<sequence length="341" mass="40072">MKQQLNGIGCYDNTRIYIFCPAGFATGGPEALHQLGAHLIKQGFNAFMYYYCTPDSVDVVHKNYEKYAVPHVSKLENSSRHIMILPETHLSPLFSLHFNHIRKAVWWLSVVNYYITQKHITDKYRNKRFFKLQNFFGNFPIASFRWFKSKKEVMHICHSYYSQVHLLANGIQPIGRISDYMNSAFFNMVDEDVKKENIILYNPKKNDEFLDSIIARTPNLKWIAIKDMTPVEVAYKMNKAKLYVDFGYHPGKERMPREACIMRCCMIIGRNGSAAFKQDMPIPEEYRFEKKDEEIPEIISQINNCLENYDIVKDDFGPYRAALYREEEEFVADIKKVFIKI</sequence>
<dbReference type="AlphaFoldDB" id="A0A494W2M6"/>